<keyword evidence="6" id="KW-1133">Transmembrane helix</keyword>
<dbReference type="GO" id="GO:0004674">
    <property type="term" value="F:protein serine/threonine kinase activity"/>
    <property type="evidence" value="ECO:0007669"/>
    <property type="project" value="TreeGrafter"/>
</dbReference>
<dbReference type="CDD" id="cd14014">
    <property type="entry name" value="STKc_PknB_like"/>
    <property type="match status" value="1"/>
</dbReference>
<dbReference type="eggNOG" id="COG0515">
    <property type="taxonomic scope" value="Bacteria"/>
</dbReference>
<dbReference type="PANTHER" id="PTHR43289">
    <property type="entry name" value="MITOGEN-ACTIVATED PROTEIN KINASE KINASE KINASE 20-RELATED"/>
    <property type="match status" value="1"/>
</dbReference>
<keyword evidence="4 5" id="KW-0067">ATP-binding</keyword>
<dbReference type="GO" id="GO:0005524">
    <property type="term" value="F:ATP binding"/>
    <property type="evidence" value="ECO:0007669"/>
    <property type="project" value="UniProtKB-UniRule"/>
</dbReference>
<feature type="transmembrane region" description="Helical" evidence="6">
    <location>
        <begin position="575"/>
        <end position="596"/>
    </location>
</feature>
<feature type="transmembrane region" description="Helical" evidence="6">
    <location>
        <begin position="794"/>
        <end position="811"/>
    </location>
</feature>
<keyword evidence="3 8" id="KW-0418">Kinase</keyword>
<dbReference type="InterPro" id="IPR000719">
    <property type="entry name" value="Prot_kinase_dom"/>
</dbReference>
<dbReference type="Proteomes" id="UP000019151">
    <property type="component" value="Plasmid 2"/>
</dbReference>
<evidence type="ECO:0000259" key="7">
    <source>
        <dbReference type="PROSITE" id="PS50011"/>
    </source>
</evidence>
<keyword evidence="2 5" id="KW-0547">Nucleotide-binding</keyword>
<keyword evidence="6" id="KW-0812">Transmembrane</keyword>
<proteinExistence type="predicted"/>
<feature type="transmembrane region" description="Helical" evidence="6">
    <location>
        <begin position="648"/>
        <end position="668"/>
    </location>
</feature>
<reference evidence="8 9" key="1">
    <citation type="journal article" date="2014" name="Genome Announc.">
        <title>Genome Sequence and Methylome of Soil Bacterium Gemmatirosa kalamazoonensis KBS708T, a Member of the Rarely Cultivated Gemmatimonadetes Phylum.</title>
        <authorList>
            <person name="Debruyn J.M."/>
            <person name="Radosevich M."/>
            <person name="Wommack K.E."/>
            <person name="Polson S.W."/>
            <person name="Hauser L.J."/>
            <person name="Fawaz M.N."/>
            <person name="Korlach J."/>
            <person name="Tsai Y.C."/>
        </authorList>
    </citation>
    <scope>NUCLEOTIDE SEQUENCE [LARGE SCALE GENOMIC DNA]</scope>
    <source>
        <strain evidence="8 9">KBS708</strain>
        <plasmid evidence="9">Plasmid 2</plasmid>
    </source>
</reference>
<gene>
    <name evidence="8" type="ORF">J421_6309</name>
</gene>
<dbReference type="InParanoid" id="W0RS90"/>
<organism evidence="8 9">
    <name type="scientific">Gemmatirosa kalamazoonensis</name>
    <dbReference type="NCBI Taxonomy" id="861299"/>
    <lineage>
        <taxon>Bacteria</taxon>
        <taxon>Pseudomonadati</taxon>
        <taxon>Gemmatimonadota</taxon>
        <taxon>Gemmatimonadia</taxon>
        <taxon>Gemmatimonadales</taxon>
        <taxon>Gemmatimonadaceae</taxon>
        <taxon>Gemmatirosa</taxon>
    </lineage>
</organism>
<dbReference type="Pfam" id="PF00069">
    <property type="entry name" value="Pkinase"/>
    <property type="match status" value="1"/>
</dbReference>
<dbReference type="KEGG" id="gba:J421_6309"/>
<dbReference type="OrthoDB" id="9788304at2"/>
<dbReference type="AlphaFoldDB" id="W0RS90"/>
<feature type="transmembrane region" description="Helical" evidence="6">
    <location>
        <begin position="770"/>
        <end position="788"/>
    </location>
</feature>
<dbReference type="InterPro" id="IPR011009">
    <property type="entry name" value="Kinase-like_dom_sf"/>
</dbReference>
<dbReference type="InterPro" id="IPR008271">
    <property type="entry name" value="Ser/Thr_kinase_AS"/>
</dbReference>
<evidence type="ECO:0000313" key="8">
    <source>
        <dbReference type="EMBL" id="AHG93844.1"/>
    </source>
</evidence>
<evidence type="ECO:0000256" key="6">
    <source>
        <dbReference type="SAM" id="Phobius"/>
    </source>
</evidence>
<keyword evidence="8" id="KW-0614">Plasmid</keyword>
<feature type="transmembrane region" description="Helical" evidence="6">
    <location>
        <begin position="816"/>
        <end position="836"/>
    </location>
</feature>
<feature type="transmembrane region" description="Helical" evidence="6">
    <location>
        <begin position="608"/>
        <end position="628"/>
    </location>
</feature>
<dbReference type="EMBL" id="CP007130">
    <property type="protein sequence ID" value="AHG93844.1"/>
    <property type="molecule type" value="Genomic_DNA"/>
</dbReference>
<keyword evidence="1" id="KW-0808">Transferase</keyword>
<dbReference type="Gene3D" id="1.10.510.10">
    <property type="entry name" value="Transferase(Phosphotransferase) domain 1"/>
    <property type="match status" value="1"/>
</dbReference>
<feature type="domain" description="Protein kinase" evidence="7">
    <location>
        <begin position="58"/>
        <end position="328"/>
    </location>
</feature>
<dbReference type="PROSITE" id="PS00107">
    <property type="entry name" value="PROTEIN_KINASE_ATP"/>
    <property type="match status" value="1"/>
</dbReference>
<dbReference type="Gene3D" id="3.30.200.20">
    <property type="entry name" value="Phosphorylase Kinase, domain 1"/>
    <property type="match status" value="1"/>
</dbReference>
<accession>W0RS90</accession>
<evidence type="ECO:0000256" key="4">
    <source>
        <dbReference type="ARBA" id="ARBA00022840"/>
    </source>
</evidence>
<geneLocation type="plasmid" evidence="8 9">
    <name>2</name>
</geneLocation>
<evidence type="ECO:0000256" key="5">
    <source>
        <dbReference type="PROSITE-ProRule" id="PRU10141"/>
    </source>
</evidence>
<protein>
    <submittedName>
        <fullName evidence="8">Protein kinase</fullName>
    </submittedName>
</protein>
<evidence type="ECO:0000256" key="1">
    <source>
        <dbReference type="ARBA" id="ARBA00022679"/>
    </source>
</evidence>
<dbReference type="PROSITE" id="PS50011">
    <property type="entry name" value="PROTEIN_KINASE_DOM"/>
    <property type="match status" value="1"/>
</dbReference>
<dbReference type="InterPro" id="IPR017441">
    <property type="entry name" value="Protein_kinase_ATP_BS"/>
</dbReference>
<name>W0RS90_9BACT</name>
<dbReference type="SMART" id="SM00220">
    <property type="entry name" value="S_TKc"/>
    <property type="match status" value="1"/>
</dbReference>
<feature type="binding site" evidence="5">
    <location>
        <position position="87"/>
    </location>
    <ligand>
        <name>ATP</name>
        <dbReference type="ChEBI" id="CHEBI:30616"/>
    </ligand>
</feature>
<keyword evidence="9" id="KW-1185">Reference proteome</keyword>
<evidence type="ECO:0000313" key="9">
    <source>
        <dbReference type="Proteomes" id="UP000019151"/>
    </source>
</evidence>
<dbReference type="PROSITE" id="PS00108">
    <property type="entry name" value="PROTEIN_KINASE_ST"/>
    <property type="match status" value="1"/>
</dbReference>
<feature type="transmembrane region" description="Helical" evidence="6">
    <location>
        <begin position="698"/>
        <end position="721"/>
    </location>
</feature>
<dbReference type="HOGENOM" id="CLU_330314_0_0_0"/>
<sequence length="868" mass="91068">MTTLTRACTGCGAHLPPDAAYCPTCGTAATSVYAREPRRAAPEPEVRDRLQRALGPAWEIRWLVGRGGFAEVYAAWDSQLKRQVAIKTLRADLATNALVRERFRLEAETVAQLRHPHVVPIYAVGDADDVVYFVMPLIDGEHVAAAVRREGTLGVDESVRVLREAAGALHAAHRAGVVHRDVKPENLMLEGPERRVVVMDFGIAKIADAVDMNLTHTGFVMGSPQFMSPEQSAGERNLDHRTDQYALATVGFLMLTGRLPFEAESFQSYLYQQATQPAPRADALRADVPAVLADALARALARDPADRFPSMDAFAAALGESVATTPAFGTRRRWPSRDARAAAVRALLARWRRPAGVAAVVGAALTAASGGALSPAAGVRQASAREAAVAAAERAMRAEGAPAGLAERAELVQRDSLLRWLGGALGTAGAAARAERDGTGWAWRVSAYDRARDEVWQVTVAGAGTRVTGLERIAPDTTSWGARLSPAAARTLAERTLAVHGWHVDSLRPIAATVPRADHAFAWRVPGSTVRSARGDSVTTRVTVGVRGAHVALYRESADLPAGAPSAWHDLWLEWKGGSLVGLAVLVFSIATAVGVRRSRVDDVQWGLGLRLALPGVLALLAAMVRTVWLDASAPSTADTHGWVSETIGFVVSAPALLCALAGALAAAESLSHQRAPLLFAGTRDAVRARWDAPELPAAALLGTAAALLGTGLEAAVAWLAQRAGEWSGALPNAFELTVPPLALVNGILGGTLVVAAMALAFAAAAARRLPAVVPFAAVAAVATLGALPVDGPITAAYGVAWMLLLAFVVWRFGVLAGLVAAFVYAGLPDAVALLRADTSAFALWGVVALGVLAAPSMLGAAALKRRR</sequence>
<dbReference type="SUPFAM" id="SSF56112">
    <property type="entry name" value="Protein kinase-like (PK-like)"/>
    <property type="match status" value="1"/>
</dbReference>
<feature type="transmembrane region" description="Helical" evidence="6">
    <location>
        <begin position="842"/>
        <end position="864"/>
    </location>
</feature>
<feature type="transmembrane region" description="Helical" evidence="6">
    <location>
        <begin position="741"/>
        <end position="763"/>
    </location>
</feature>
<evidence type="ECO:0000256" key="2">
    <source>
        <dbReference type="ARBA" id="ARBA00022741"/>
    </source>
</evidence>
<keyword evidence="6" id="KW-0472">Membrane</keyword>
<dbReference type="RefSeq" id="WP_025415134.1">
    <property type="nucleotide sequence ID" value="NZ_CP007130.1"/>
</dbReference>
<evidence type="ECO:0000256" key="3">
    <source>
        <dbReference type="ARBA" id="ARBA00022777"/>
    </source>
</evidence>
<dbReference type="PANTHER" id="PTHR43289:SF6">
    <property type="entry name" value="SERINE_THREONINE-PROTEIN KINASE NEKL-3"/>
    <property type="match status" value="1"/>
</dbReference>